<feature type="transmembrane region" description="Helical" evidence="1">
    <location>
        <begin position="55"/>
        <end position="79"/>
    </location>
</feature>
<feature type="transmembrane region" description="Helical" evidence="1">
    <location>
        <begin position="154"/>
        <end position="176"/>
    </location>
</feature>
<feature type="transmembrane region" description="Helical" evidence="1">
    <location>
        <begin position="12"/>
        <end position="35"/>
    </location>
</feature>
<keyword evidence="1" id="KW-1133">Transmembrane helix</keyword>
<sequence length="223" mass="25688">MKQTTIQYKLVMAGTGLFLCFFLVIHLLGNLQLLLPADEAKEQFNWYSHLLAGNMLIKIISWVLLISIIAHAIYALVLARKTKKANGTKYVYDKRADASPWNSRNMGLLGTVILTFLVIHLKDFWYVSDFTTMGLDKQGYKDMYTVVVLTFHQWWYVLIYEISFIALGFHLLHGFFSAARTLGLYHPKYVKVVRYVGWLYTAFITGGFMLIPIVVYFNNLSSC</sequence>
<evidence type="ECO:0000256" key="1">
    <source>
        <dbReference type="SAM" id="Phobius"/>
    </source>
</evidence>
<dbReference type="Gene3D" id="1.20.1300.10">
    <property type="entry name" value="Fumarate reductase/succinate dehydrogenase, transmembrane subunit"/>
    <property type="match status" value="1"/>
</dbReference>
<dbReference type="NCBIfam" id="TIGR02046">
    <property type="entry name" value="sdhC_b558_fam"/>
    <property type="match status" value="1"/>
</dbReference>
<dbReference type="RefSeq" id="WP_121195770.1">
    <property type="nucleotide sequence ID" value="NZ_RBKU01000001.1"/>
</dbReference>
<gene>
    <name evidence="2" type="ORF">BDD43_0200</name>
</gene>
<dbReference type="AlphaFoldDB" id="A0A495ITK1"/>
<keyword evidence="1" id="KW-0472">Membrane</keyword>
<dbReference type="Proteomes" id="UP000268007">
    <property type="component" value="Unassembled WGS sequence"/>
</dbReference>
<reference evidence="2 3" key="1">
    <citation type="submission" date="2018-10" db="EMBL/GenBank/DDBJ databases">
        <title>Genomic Encyclopedia of Archaeal and Bacterial Type Strains, Phase II (KMG-II): from individual species to whole genera.</title>
        <authorList>
            <person name="Goeker M."/>
        </authorList>
    </citation>
    <scope>NUCLEOTIDE SEQUENCE [LARGE SCALE GENOMIC DNA]</scope>
    <source>
        <strain evidence="2 3">DSM 18602</strain>
    </source>
</reference>
<keyword evidence="1" id="KW-0812">Transmembrane</keyword>
<keyword evidence="3" id="KW-1185">Reference proteome</keyword>
<dbReference type="EMBL" id="RBKU01000001">
    <property type="protein sequence ID" value="RKR80105.1"/>
    <property type="molecule type" value="Genomic_DNA"/>
</dbReference>
<feature type="transmembrane region" description="Helical" evidence="1">
    <location>
        <begin position="108"/>
        <end position="127"/>
    </location>
</feature>
<dbReference type="SUPFAM" id="SSF81343">
    <property type="entry name" value="Fumarate reductase respiratory complex transmembrane subunits"/>
    <property type="match status" value="1"/>
</dbReference>
<evidence type="ECO:0000313" key="2">
    <source>
        <dbReference type="EMBL" id="RKR80105.1"/>
    </source>
</evidence>
<dbReference type="GO" id="GO:0016020">
    <property type="term" value="C:membrane"/>
    <property type="evidence" value="ECO:0007669"/>
    <property type="project" value="InterPro"/>
</dbReference>
<evidence type="ECO:0000313" key="3">
    <source>
        <dbReference type="Proteomes" id="UP000268007"/>
    </source>
</evidence>
<feature type="transmembrane region" description="Helical" evidence="1">
    <location>
        <begin position="197"/>
        <end position="217"/>
    </location>
</feature>
<accession>A0A495ITK1</accession>
<organism evidence="2 3">
    <name type="scientific">Mucilaginibacter gracilis</name>
    <dbReference type="NCBI Taxonomy" id="423350"/>
    <lineage>
        <taxon>Bacteria</taxon>
        <taxon>Pseudomonadati</taxon>
        <taxon>Bacteroidota</taxon>
        <taxon>Sphingobacteriia</taxon>
        <taxon>Sphingobacteriales</taxon>
        <taxon>Sphingobacteriaceae</taxon>
        <taxon>Mucilaginibacter</taxon>
    </lineage>
</organism>
<comment type="caution">
    <text evidence="2">The sequence shown here is derived from an EMBL/GenBank/DDBJ whole genome shotgun (WGS) entry which is preliminary data.</text>
</comment>
<dbReference type="InterPro" id="IPR011138">
    <property type="entry name" value="Cytochrome_b-558"/>
</dbReference>
<dbReference type="InterPro" id="IPR034804">
    <property type="entry name" value="SQR/QFR_C/D"/>
</dbReference>
<dbReference type="OrthoDB" id="9802842at2"/>
<name>A0A495ITK1_9SPHI</name>
<proteinExistence type="predicted"/>
<dbReference type="CDD" id="cd03498">
    <property type="entry name" value="SQR_TypeB_2_TM"/>
    <property type="match status" value="1"/>
</dbReference>
<protein>
    <submittedName>
        <fullName evidence="2">Succinate dehydrogenase / fumarate reductase cytochrome b subunit</fullName>
    </submittedName>
</protein>